<protein>
    <submittedName>
        <fullName evidence="3">CPCC family cysteine-rich protein</fullName>
    </submittedName>
</protein>
<dbReference type="RefSeq" id="WP_082397243.1">
    <property type="nucleotide sequence ID" value="NZ_JAOQJE010000001.1"/>
</dbReference>
<reference evidence="3 4" key="1">
    <citation type="journal article" date="2021" name="ISME Commun">
        <title>Automated analysis of genomic sequences facilitates high-throughput and comprehensive description of bacteria.</title>
        <authorList>
            <person name="Hitch T.C.A."/>
        </authorList>
    </citation>
    <scope>NUCLEOTIDE SEQUENCE [LARGE SCALE GENOMIC DNA]</scope>
    <source>
        <strain evidence="3 4">Sanger_34</strain>
    </source>
</reference>
<keyword evidence="4" id="KW-1185">Reference proteome</keyword>
<comment type="caution">
    <text evidence="3">The sequence shown here is derived from an EMBL/GenBank/DDBJ whole genome shotgun (WGS) entry which is preliminary data.</text>
</comment>
<gene>
    <name evidence="3" type="ORF">OCV66_00050</name>
</gene>
<evidence type="ECO:0000256" key="1">
    <source>
        <dbReference type="SAM" id="MobiDB-lite"/>
    </source>
</evidence>
<evidence type="ECO:0000313" key="3">
    <source>
        <dbReference type="EMBL" id="MCU6787493.1"/>
    </source>
</evidence>
<dbReference type="Pfam" id="PF14206">
    <property type="entry name" value="Cys_rich_CPCC"/>
    <property type="match status" value="1"/>
</dbReference>
<sequence length="129" mass="14948">MGVEWEKDWFLPEAQDDEIFVSWPPWVPEDDAPPDPWERPDLPDLDEEQALPWSPEMPVEPCPCCGADIPQNPSWGYICPTCLWEIDYDAQDAPEEPSDQNHGLSLEEARMNFRTFGCSSPWLIERENE</sequence>
<feature type="region of interest" description="Disordered" evidence="1">
    <location>
        <begin position="23"/>
        <end position="48"/>
    </location>
</feature>
<accession>A0ABT2TYP9</accession>
<dbReference type="InterPro" id="IPR025983">
    <property type="entry name" value="Cys_rich_CPCC"/>
</dbReference>
<organism evidence="3 4">
    <name type="scientific">Agathobaculum ammoniilyticum</name>
    <dbReference type="NCBI Taxonomy" id="2981778"/>
    <lineage>
        <taxon>Bacteria</taxon>
        <taxon>Bacillati</taxon>
        <taxon>Bacillota</taxon>
        <taxon>Clostridia</taxon>
        <taxon>Eubacteriales</taxon>
        <taxon>Butyricicoccaceae</taxon>
        <taxon>Agathobaculum</taxon>
    </lineage>
</organism>
<dbReference type="Proteomes" id="UP001652397">
    <property type="component" value="Unassembled WGS sequence"/>
</dbReference>
<evidence type="ECO:0000259" key="2">
    <source>
        <dbReference type="Pfam" id="PF14206"/>
    </source>
</evidence>
<evidence type="ECO:0000313" key="4">
    <source>
        <dbReference type="Proteomes" id="UP001652397"/>
    </source>
</evidence>
<name>A0ABT2TYP9_9FIRM</name>
<feature type="domain" description="Cysteine-rich CPCC" evidence="2">
    <location>
        <begin position="61"/>
        <end position="121"/>
    </location>
</feature>
<dbReference type="EMBL" id="JAOQJE010000001">
    <property type="protein sequence ID" value="MCU6787493.1"/>
    <property type="molecule type" value="Genomic_DNA"/>
</dbReference>
<proteinExistence type="predicted"/>